<protein>
    <recommendedName>
        <fullName evidence="4">PDZ domain-containing protein</fullName>
    </recommendedName>
</protein>
<evidence type="ECO:0000313" key="2">
    <source>
        <dbReference type="EMBL" id="RJG50626.1"/>
    </source>
</evidence>
<feature type="signal peptide" evidence="1">
    <location>
        <begin position="1"/>
        <end position="25"/>
    </location>
</feature>
<feature type="chain" id="PRO_5019328658" description="PDZ domain-containing protein" evidence="1">
    <location>
        <begin position="26"/>
        <end position="413"/>
    </location>
</feature>
<dbReference type="AlphaFoldDB" id="A0A418YJ02"/>
<reference evidence="2 3" key="2">
    <citation type="submission" date="2019-01" db="EMBL/GenBank/DDBJ databases">
        <title>Motilimonas pumilus sp. nov., isolated from the gut of sea cucumber (Apostichopus japonicus).</title>
        <authorList>
            <person name="Wang F.-Q."/>
            <person name="Ren L.-H."/>
            <person name="Lin Y.-W."/>
            <person name="Sun G.-H."/>
            <person name="Du Z.-J."/>
            <person name="Zhao J.-X."/>
            <person name="Liu X.-J."/>
            <person name="Liu L.-J."/>
        </authorList>
    </citation>
    <scope>NUCLEOTIDE SEQUENCE [LARGE SCALE GENOMIC DNA]</scope>
    <source>
        <strain evidence="2 3">PLHSC7-2</strain>
    </source>
</reference>
<name>A0A418YJ02_9GAMM</name>
<evidence type="ECO:0008006" key="4">
    <source>
        <dbReference type="Google" id="ProtNLM"/>
    </source>
</evidence>
<organism evidence="2 3">
    <name type="scientific">Motilimonas pumila</name>
    <dbReference type="NCBI Taxonomy" id="2303987"/>
    <lineage>
        <taxon>Bacteria</taxon>
        <taxon>Pseudomonadati</taxon>
        <taxon>Pseudomonadota</taxon>
        <taxon>Gammaproteobacteria</taxon>
        <taxon>Alteromonadales</taxon>
        <taxon>Alteromonadales genera incertae sedis</taxon>
        <taxon>Motilimonas</taxon>
    </lineage>
</organism>
<sequence>MRLKFALSRCWLLLLCLFIAPQVVAKKFKPYSQATTSEADFHSEVRFDFANGLPIVTVDIAGQPYRFLFDTAAVSTISPQLAEQLKLEVKPLASVSAVDAGGQKQQITATVVPKMRVGDITILNAGMAVFDLRPANGLLSCLALDGIIGYNLIDLFAGIKLDYQRQILTLSSAAMSFPASATQLKMEVKPGMGAIARLHFSPEVKNVPVVLDTGKNLGFGLPVEVGIELNQKGLIKHRIYQLQTKERSALFSESKNQEFLTRFDKVKLDSLPLDPVVINFSPGLPLLGNEFLRQYHVYLNWQQQTFALEPVAMLHLANEWKSFGIYPTFDAEQGLVIGKVLQNLNKTSAKLQLGDRILKIAEFDATKEPLKTVCFLSQNRYAKHKIEQLLLTLERDQQVFQVQLQRQRLFADP</sequence>
<dbReference type="InterPro" id="IPR034122">
    <property type="entry name" value="Retropepsin-like_bacterial"/>
</dbReference>
<proteinExistence type="predicted"/>
<comment type="caution">
    <text evidence="2">The sequence shown here is derived from an EMBL/GenBank/DDBJ whole genome shotgun (WGS) entry which is preliminary data.</text>
</comment>
<dbReference type="Pfam" id="PF13650">
    <property type="entry name" value="Asp_protease_2"/>
    <property type="match status" value="1"/>
</dbReference>
<evidence type="ECO:0000313" key="3">
    <source>
        <dbReference type="Proteomes" id="UP000283255"/>
    </source>
</evidence>
<dbReference type="Proteomes" id="UP000283255">
    <property type="component" value="Unassembled WGS sequence"/>
</dbReference>
<accession>A0A418YJ02</accession>
<keyword evidence="1" id="KW-0732">Signal</keyword>
<dbReference type="SUPFAM" id="SSF50630">
    <property type="entry name" value="Acid proteases"/>
    <property type="match status" value="1"/>
</dbReference>
<dbReference type="Gene3D" id="2.40.70.10">
    <property type="entry name" value="Acid Proteases"/>
    <property type="match status" value="1"/>
</dbReference>
<keyword evidence="3" id="KW-1185">Reference proteome</keyword>
<gene>
    <name evidence="2" type="ORF">D1Z90_03910</name>
</gene>
<dbReference type="CDD" id="cd05483">
    <property type="entry name" value="retropepsin_like_bacteria"/>
    <property type="match status" value="1"/>
</dbReference>
<reference evidence="2 3" key="1">
    <citation type="submission" date="2018-09" db="EMBL/GenBank/DDBJ databases">
        <authorList>
            <person name="Wang F."/>
        </authorList>
    </citation>
    <scope>NUCLEOTIDE SEQUENCE [LARGE SCALE GENOMIC DNA]</scope>
    <source>
        <strain evidence="2 3">PLHSC7-2</strain>
    </source>
</reference>
<evidence type="ECO:0000256" key="1">
    <source>
        <dbReference type="SAM" id="SignalP"/>
    </source>
</evidence>
<dbReference type="InterPro" id="IPR021109">
    <property type="entry name" value="Peptidase_aspartic_dom_sf"/>
</dbReference>
<dbReference type="EMBL" id="QZCH01000002">
    <property type="protein sequence ID" value="RJG50626.1"/>
    <property type="molecule type" value="Genomic_DNA"/>
</dbReference>